<keyword evidence="4 7" id="KW-0378">Hydrolase</keyword>
<dbReference type="SUPFAM" id="SSF56601">
    <property type="entry name" value="beta-lactamase/transpeptidase-like"/>
    <property type="match status" value="1"/>
</dbReference>
<keyword evidence="7" id="KW-0007">Acetylation</keyword>
<dbReference type="GO" id="GO:0006543">
    <property type="term" value="P:L-glutamine catabolic process"/>
    <property type="evidence" value="ECO:0007669"/>
    <property type="project" value="TreeGrafter"/>
</dbReference>
<comment type="similarity">
    <text evidence="1 7">Belongs to the glutaminase family.</text>
</comment>
<dbReference type="Gene3D" id="3.40.710.10">
    <property type="entry name" value="DD-peptidase/beta-lactamase superfamily"/>
    <property type="match status" value="1"/>
</dbReference>
<evidence type="ECO:0000256" key="4">
    <source>
        <dbReference type="ARBA" id="ARBA00022801"/>
    </source>
</evidence>
<dbReference type="PANTHER" id="PTHR12544:SF29">
    <property type="entry name" value="GLUTAMINASE"/>
    <property type="match status" value="1"/>
</dbReference>
<dbReference type="InterPro" id="IPR015868">
    <property type="entry name" value="Glutaminase"/>
</dbReference>
<evidence type="ECO:0000313" key="9">
    <source>
        <dbReference type="Proteomes" id="UP000066480"/>
    </source>
</evidence>
<organism evidence="8 9">
    <name type="scientific">Luteipulveratus mongoliensis</name>
    <dbReference type="NCBI Taxonomy" id="571913"/>
    <lineage>
        <taxon>Bacteria</taxon>
        <taxon>Bacillati</taxon>
        <taxon>Actinomycetota</taxon>
        <taxon>Actinomycetes</taxon>
        <taxon>Micrococcales</taxon>
        <taxon>Dermacoccaceae</taxon>
        <taxon>Luteipulveratus</taxon>
    </lineage>
</organism>
<evidence type="ECO:0000313" key="8">
    <source>
        <dbReference type="EMBL" id="AKU14637.1"/>
    </source>
</evidence>
<evidence type="ECO:0000256" key="1">
    <source>
        <dbReference type="ARBA" id="ARBA00011076"/>
    </source>
</evidence>
<dbReference type="NCBIfam" id="NF002133">
    <property type="entry name" value="PRK00971.1-2"/>
    <property type="match status" value="1"/>
</dbReference>
<feature type="binding site" evidence="7">
    <location>
        <position position="250"/>
    </location>
    <ligand>
        <name>substrate</name>
    </ligand>
</feature>
<dbReference type="AlphaFoldDB" id="A0A0K1JD47"/>
<feature type="binding site" evidence="7">
    <location>
        <position position="124"/>
    </location>
    <ligand>
        <name>substrate</name>
    </ligand>
</feature>
<protein>
    <recommendedName>
        <fullName evidence="6 7">Glutaminase</fullName>
        <ecNumber evidence="3 7">3.5.1.2</ecNumber>
    </recommendedName>
</protein>
<reference evidence="8 9" key="1">
    <citation type="submission" date="2015-03" db="EMBL/GenBank/DDBJ databases">
        <title>Luteipulveratus halotolerans sp. nov., a novel actinobacterium (Dermacoccaceae) from Sarawak, Malaysia.</title>
        <authorList>
            <person name="Juboi H."/>
            <person name="Basik A."/>
            <person name="Shamsul S.S."/>
            <person name="Arnold P."/>
            <person name="Schmitt E.K."/>
            <person name="Sanglier J.-J."/>
            <person name="Yeo T."/>
        </authorList>
    </citation>
    <scope>NUCLEOTIDE SEQUENCE [LARGE SCALE GENOMIC DNA]</scope>
    <source>
        <strain evidence="8 9">MN07-A0370</strain>
    </source>
</reference>
<dbReference type="EC" id="3.5.1.2" evidence="3 7"/>
<dbReference type="HAMAP" id="MF_00313">
    <property type="entry name" value="Glutaminase"/>
    <property type="match status" value="1"/>
</dbReference>
<evidence type="ECO:0000256" key="5">
    <source>
        <dbReference type="ARBA" id="ARBA00049534"/>
    </source>
</evidence>
<dbReference type="GO" id="GO:0006537">
    <property type="term" value="P:glutamate biosynthetic process"/>
    <property type="evidence" value="ECO:0007669"/>
    <property type="project" value="TreeGrafter"/>
</dbReference>
<dbReference type="PATRIC" id="fig|571913.6.peg.17"/>
<dbReference type="PANTHER" id="PTHR12544">
    <property type="entry name" value="GLUTAMINASE"/>
    <property type="match status" value="1"/>
</dbReference>
<keyword evidence="9" id="KW-1185">Reference proteome</keyword>
<comment type="catalytic activity">
    <reaction evidence="5 7">
        <text>L-glutamine + H2O = L-glutamate + NH4(+)</text>
        <dbReference type="Rhea" id="RHEA:15889"/>
        <dbReference type="ChEBI" id="CHEBI:15377"/>
        <dbReference type="ChEBI" id="CHEBI:28938"/>
        <dbReference type="ChEBI" id="CHEBI:29985"/>
        <dbReference type="ChEBI" id="CHEBI:58359"/>
        <dbReference type="EC" id="3.5.1.2"/>
    </reaction>
</comment>
<gene>
    <name evidence="7" type="primary">glsA</name>
    <name evidence="8" type="ORF">VV02_00085</name>
</gene>
<feature type="binding site" evidence="7">
    <location>
        <position position="168"/>
    </location>
    <ligand>
        <name>substrate</name>
    </ligand>
</feature>
<sequence length="314" mass="33583">MREVMSHLDAAADLEQVLYDVHREIQPLIGQGQLADYIPALSAVDPQQFGLALATTSGEVHGIGDYQLPFSIQSLSKVYAFALALAADGETIWERVGHEASTHPFNSLLQLEHDHGIPRNPFLNAGALVSVDRLMSRHGSAVQPLREFLRAESGNHNIDVEKSVAESERAHCDRNASLAHLMASYGNLDNPVPNVLDNYIEQCALTMSCHDLALAARFLVRGGVRADGTRLLSTDNAKRINATMLVCGMYDQAGAFAFRVGLPAKSGVGGGVLAVVPNRGVLCVWSPGLDRSGNSVAGVAALEAFSLATGWSVF</sequence>
<dbReference type="Pfam" id="PF04960">
    <property type="entry name" value="Glutaminase"/>
    <property type="match status" value="1"/>
</dbReference>
<dbReference type="GO" id="GO:0004359">
    <property type="term" value="F:glutaminase activity"/>
    <property type="evidence" value="ECO:0007669"/>
    <property type="project" value="UniProtKB-UniRule"/>
</dbReference>
<accession>A0A0K1JD47</accession>
<evidence type="ECO:0000256" key="7">
    <source>
        <dbReference type="HAMAP-Rule" id="MF_00313"/>
    </source>
</evidence>
<evidence type="ECO:0000256" key="6">
    <source>
        <dbReference type="ARBA" id="ARBA00070405"/>
    </source>
</evidence>
<dbReference type="InterPro" id="IPR012338">
    <property type="entry name" value="Beta-lactam/transpept-like"/>
</dbReference>
<name>A0A0K1JD47_9MICO</name>
<proteinExistence type="inferred from homology"/>
<comment type="subunit">
    <text evidence="2 7">Homotetramer.</text>
</comment>
<evidence type="ECO:0000256" key="3">
    <source>
        <dbReference type="ARBA" id="ARBA00012918"/>
    </source>
</evidence>
<evidence type="ECO:0000256" key="2">
    <source>
        <dbReference type="ARBA" id="ARBA00011881"/>
    </source>
</evidence>
<dbReference type="FunFam" id="3.40.710.10:FF:000005">
    <property type="entry name" value="Glutaminase"/>
    <property type="match status" value="1"/>
</dbReference>
<dbReference type="Proteomes" id="UP000066480">
    <property type="component" value="Chromosome"/>
</dbReference>
<feature type="binding site" evidence="7">
    <location>
        <position position="74"/>
    </location>
    <ligand>
        <name>substrate</name>
    </ligand>
</feature>
<dbReference type="STRING" id="571913.VV02_00085"/>
<dbReference type="KEGG" id="lmoi:VV02_00085"/>
<dbReference type="NCBIfam" id="TIGR03814">
    <property type="entry name" value="Gln_ase"/>
    <property type="match status" value="1"/>
</dbReference>
<feature type="binding site" evidence="7">
    <location>
        <position position="268"/>
    </location>
    <ligand>
        <name>substrate</name>
    </ligand>
</feature>
<dbReference type="EMBL" id="CP011112">
    <property type="protein sequence ID" value="AKU14637.1"/>
    <property type="molecule type" value="Genomic_DNA"/>
</dbReference>
<feature type="binding site" evidence="7">
    <location>
        <position position="199"/>
    </location>
    <ligand>
        <name>substrate</name>
    </ligand>
</feature>
<feature type="binding site" evidence="7">
    <location>
        <position position="175"/>
    </location>
    <ligand>
        <name>substrate</name>
    </ligand>
</feature>